<dbReference type="GO" id="GO:0016887">
    <property type="term" value="F:ATP hydrolysis activity"/>
    <property type="evidence" value="ECO:0007669"/>
    <property type="project" value="InterPro"/>
</dbReference>
<evidence type="ECO:0000313" key="2">
    <source>
        <dbReference type="EMBL" id="OCK74327.1"/>
    </source>
</evidence>
<dbReference type="GO" id="GO:0140664">
    <property type="term" value="F:ATP-dependent DNA damage sensor activity"/>
    <property type="evidence" value="ECO:0007669"/>
    <property type="project" value="InterPro"/>
</dbReference>
<proteinExistence type="inferred from homology"/>
<dbReference type="EMBL" id="KV745504">
    <property type="protein sequence ID" value="OCK74327.1"/>
    <property type="molecule type" value="Genomic_DNA"/>
</dbReference>
<protein>
    <submittedName>
        <fullName evidence="2">ATPase domain of HSP90 chaperone/DNA topoisomerase II/histidine kinase</fullName>
    </submittedName>
</protein>
<dbReference type="Proteomes" id="UP000250266">
    <property type="component" value="Unassembled WGS sequence"/>
</dbReference>
<dbReference type="InterPro" id="IPR036890">
    <property type="entry name" value="HATPase_C_sf"/>
</dbReference>
<dbReference type="Gene3D" id="3.30.565.10">
    <property type="entry name" value="Histidine kinase-like ATPase, C-terminal domain"/>
    <property type="match status" value="1"/>
</dbReference>
<keyword evidence="2" id="KW-0413">Isomerase</keyword>
<keyword evidence="2" id="KW-0418">Kinase</keyword>
<name>A0A8E2J9I9_9PEZI</name>
<keyword evidence="2" id="KW-0808">Transferase</keyword>
<reference evidence="2 3" key="1">
    <citation type="journal article" date="2016" name="Nat. Commun.">
        <title>Ectomycorrhizal ecology is imprinted in the genome of the dominant symbiotic fungus Cenococcum geophilum.</title>
        <authorList>
            <consortium name="DOE Joint Genome Institute"/>
            <person name="Peter M."/>
            <person name="Kohler A."/>
            <person name="Ohm R.A."/>
            <person name="Kuo A."/>
            <person name="Krutzmann J."/>
            <person name="Morin E."/>
            <person name="Arend M."/>
            <person name="Barry K.W."/>
            <person name="Binder M."/>
            <person name="Choi C."/>
            <person name="Clum A."/>
            <person name="Copeland A."/>
            <person name="Grisel N."/>
            <person name="Haridas S."/>
            <person name="Kipfer T."/>
            <person name="LaButti K."/>
            <person name="Lindquist E."/>
            <person name="Lipzen A."/>
            <person name="Maire R."/>
            <person name="Meier B."/>
            <person name="Mihaltcheva S."/>
            <person name="Molinier V."/>
            <person name="Murat C."/>
            <person name="Poggeler S."/>
            <person name="Quandt C.A."/>
            <person name="Sperisen C."/>
            <person name="Tritt A."/>
            <person name="Tisserant E."/>
            <person name="Crous P.W."/>
            <person name="Henrissat B."/>
            <person name="Nehls U."/>
            <person name="Egli S."/>
            <person name="Spatafora J.W."/>
            <person name="Grigoriev I.V."/>
            <person name="Martin F.M."/>
        </authorList>
    </citation>
    <scope>NUCLEOTIDE SEQUENCE [LARGE SCALE GENOMIC DNA]</scope>
    <source>
        <strain evidence="2 3">CBS 459.81</strain>
    </source>
</reference>
<dbReference type="OrthoDB" id="10263226at2759"/>
<feature type="non-terminal residue" evidence="2">
    <location>
        <position position="95"/>
    </location>
</feature>
<dbReference type="AlphaFoldDB" id="A0A8E2J9I9"/>
<evidence type="ECO:0000256" key="1">
    <source>
        <dbReference type="ARBA" id="ARBA00006082"/>
    </source>
</evidence>
<organism evidence="2 3">
    <name type="scientific">Lepidopterella palustris CBS 459.81</name>
    <dbReference type="NCBI Taxonomy" id="1314670"/>
    <lineage>
        <taxon>Eukaryota</taxon>
        <taxon>Fungi</taxon>
        <taxon>Dikarya</taxon>
        <taxon>Ascomycota</taxon>
        <taxon>Pezizomycotina</taxon>
        <taxon>Dothideomycetes</taxon>
        <taxon>Pleosporomycetidae</taxon>
        <taxon>Mytilinidiales</taxon>
        <taxon>Argynnaceae</taxon>
        <taxon>Lepidopterella</taxon>
    </lineage>
</organism>
<evidence type="ECO:0000313" key="3">
    <source>
        <dbReference type="Proteomes" id="UP000250266"/>
    </source>
</evidence>
<keyword evidence="3" id="KW-1185">Reference proteome</keyword>
<dbReference type="PANTHER" id="PTHR10073">
    <property type="entry name" value="DNA MISMATCH REPAIR PROTEIN MLH, PMS, MUTL"/>
    <property type="match status" value="1"/>
</dbReference>
<accession>A0A8E2J9I9</accession>
<dbReference type="GO" id="GO:0032389">
    <property type="term" value="C:MutLalpha complex"/>
    <property type="evidence" value="ECO:0007669"/>
    <property type="project" value="TreeGrafter"/>
</dbReference>
<dbReference type="PANTHER" id="PTHR10073:SF41">
    <property type="entry name" value="MISMATCH REPAIR PROTEIN, PUTATIVE (AFU_ORTHOLOGUE AFUA_8G05820)-RELATED"/>
    <property type="match status" value="1"/>
</dbReference>
<dbReference type="GO" id="GO:0016853">
    <property type="term" value="F:isomerase activity"/>
    <property type="evidence" value="ECO:0007669"/>
    <property type="project" value="UniProtKB-KW"/>
</dbReference>
<gene>
    <name evidence="2" type="ORF">K432DRAFT_386872</name>
</gene>
<dbReference type="SUPFAM" id="SSF55874">
    <property type="entry name" value="ATPase domain of HSP90 chaperone/DNA topoisomerase II/histidine kinase"/>
    <property type="match status" value="1"/>
</dbReference>
<dbReference type="Pfam" id="PF13589">
    <property type="entry name" value="HATPase_c_3"/>
    <property type="match status" value="1"/>
</dbReference>
<sequence>MEGLAASSAIKMSIQTLPSTTIKQIRSAQVLTDPGSVVKELIDNTLDARATAIFVEISANTLDAIQVRDNGHGIFPGDRAMLGRRHCTSKLREFD</sequence>
<dbReference type="InterPro" id="IPR038973">
    <property type="entry name" value="MutL/Mlh/Pms-like"/>
</dbReference>
<comment type="similarity">
    <text evidence="1">Belongs to the DNA mismatch repair MutL/HexB family.</text>
</comment>
<dbReference type="GO" id="GO:0006298">
    <property type="term" value="P:mismatch repair"/>
    <property type="evidence" value="ECO:0007669"/>
    <property type="project" value="InterPro"/>
</dbReference>
<dbReference type="GO" id="GO:0016301">
    <property type="term" value="F:kinase activity"/>
    <property type="evidence" value="ECO:0007669"/>
    <property type="project" value="UniProtKB-KW"/>
</dbReference>